<sequence>MLVSNMQPRVKVPHRNALRTNQSPSWKELIKR</sequence>
<name>A0A0E9PXL5_ANGAN</name>
<dbReference type="AlphaFoldDB" id="A0A0E9PXL5"/>
<organism evidence="2">
    <name type="scientific">Anguilla anguilla</name>
    <name type="common">European freshwater eel</name>
    <name type="synonym">Muraena anguilla</name>
    <dbReference type="NCBI Taxonomy" id="7936"/>
    <lineage>
        <taxon>Eukaryota</taxon>
        <taxon>Metazoa</taxon>
        <taxon>Chordata</taxon>
        <taxon>Craniata</taxon>
        <taxon>Vertebrata</taxon>
        <taxon>Euteleostomi</taxon>
        <taxon>Actinopterygii</taxon>
        <taxon>Neopterygii</taxon>
        <taxon>Teleostei</taxon>
        <taxon>Anguilliformes</taxon>
        <taxon>Anguillidae</taxon>
        <taxon>Anguilla</taxon>
    </lineage>
</organism>
<protein>
    <submittedName>
        <fullName evidence="2">Uncharacterized protein</fullName>
    </submittedName>
</protein>
<accession>A0A0E9PXL5</accession>
<evidence type="ECO:0000256" key="1">
    <source>
        <dbReference type="SAM" id="MobiDB-lite"/>
    </source>
</evidence>
<reference evidence="2" key="2">
    <citation type="journal article" date="2015" name="Fish Shellfish Immunol.">
        <title>Early steps in the European eel (Anguilla anguilla)-Vibrio vulnificus interaction in the gills: Role of the RtxA13 toxin.</title>
        <authorList>
            <person name="Callol A."/>
            <person name="Pajuelo D."/>
            <person name="Ebbesson L."/>
            <person name="Teles M."/>
            <person name="MacKenzie S."/>
            <person name="Amaro C."/>
        </authorList>
    </citation>
    <scope>NUCLEOTIDE SEQUENCE</scope>
</reference>
<proteinExistence type="predicted"/>
<evidence type="ECO:0000313" key="2">
    <source>
        <dbReference type="EMBL" id="JAH09032.1"/>
    </source>
</evidence>
<reference evidence="2" key="1">
    <citation type="submission" date="2014-11" db="EMBL/GenBank/DDBJ databases">
        <authorList>
            <person name="Amaro Gonzalez C."/>
        </authorList>
    </citation>
    <scope>NUCLEOTIDE SEQUENCE</scope>
</reference>
<feature type="region of interest" description="Disordered" evidence="1">
    <location>
        <begin position="1"/>
        <end position="32"/>
    </location>
</feature>
<dbReference type="EMBL" id="GBXM01099545">
    <property type="protein sequence ID" value="JAH09032.1"/>
    <property type="molecule type" value="Transcribed_RNA"/>
</dbReference>